<protein>
    <submittedName>
        <fullName evidence="2">Uncharacterized protein</fullName>
    </submittedName>
</protein>
<reference evidence="2" key="1">
    <citation type="journal article" date="2019" name="bioRxiv">
        <title>The Genome of the Zebra Mussel, Dreissena polymorpha: A Resource for Invasive Species Research.</title>
        <authorList>
            <person name="McCartney M.A."/>
            <person name="Auch B."/>
            <person name="Kono T."/>
            <person name="Mallez S."/>
            <person name="Zhang Y."/>
            <person name="Obille A."/>
            <person name="Becker A."/>
            <person name="Abrahante J.E."/>
            <person name="Garbe J."/>
            <person name="Badalamenti J.P."/>
            <person name="Herman A."/>
            <person name="Mangelson H."/>
            <person name="Liachko I."/>
            <person name="Sullivan S."/>
            <person name="Sone E.D."/>
            <person name="Koren S."/>
            <person name="Silverstein K.A.T."/>
            <person name="Beckman K.B."/>
            <person name="Gohl D.M."/>
        </authorList>
    </citation>
    <scope>NUCLEOTIDE SEQUENCE</scope>
    <source>
        <strain evidence="2">Duluth1</strain>
        <tissue evidence="2">Whole animal</tissue>
    </source>
</reference>
<name>A0A9D4DRQ8_DREPO</name>
<feature type="region of interest" description="Disordered" evidence="1">
    <location>
        <begin position="1"/>
        <end position="20"/>
    </location>
</feature>
<reference evidence="2" key="2">
    <citation type="submission" date="2020-11" db="EMBL/GenBank/DDBJ databases">
        <authorList>
            <person name="McCartney M.A."/>
            <person name="Auch B."/>
            <person name="Kono T."/>
            <person name="Mallez S."/>
            <person name="Becker A."/>
            <person name="Gohl D.M."/>
            <person name="Silverstein K.A.T."/>
            <person name="Koren S."/>
            <person name="Bechman K.B."/>
            <person name="Herman A."/>
            <person name="Abrahante J.E."/>
            <person name="Garbe J."/>
        </authorList>
    </citation>
    <scope>NUCLEOTIDE SEQUENCE</scope>
    <source>
        <strain evidence="2">Duluth1</strain>
        <tissue evidence="2">Whole animal</tissue>
    </source>
</reference>
<dbReference type="Proteomes" id="UP000828390">
    <property type="component" value="Unassembled WGS sequence"/>
</dbReference>
<gene>
    <name evidence="2" type="ORF">DPMN_188885</name>
</gene>
<comment type="caution">
    <text evidence="2">The sequence shown here is derived from an EMBL/GenBank/DDBJ whole genome shotgun (WGS) entry which is preliminary data.</text>
</comment>
<evidence type="ECO:0000256" key="1">
    <source>
        <dbReference type="SAM" id="MobiDB-lite"/>
    </source>
</evidence>
<dbReference type="AlphaFoldDB" id="A0A9D4DRQ8"/>
<organism evidence="2 3">
    <name type="scientific">Dreissena polymorpha</name>
    <name type="common">Zebra mussel</name>
    <name type="synonym">Mytilus polymorpha</name>
    <dbReference type="NCBI Taxonomy" id="45954"/>
    <lineage>
        <taxon>Eukaryota</taxon>
        <taxon>Metazoa</taxon>
        <taxon>Spiralia</taxon>
        <taxon>Lophotrochozoa</taxon>
        <taxon>Mollusca</taxon>
        <taxon>Bivalvia</taxon>
        <taxon>Autobranchia</taxon>
        <taxon>Heteroconchia</taxon>
        <taxon>Euheterodonta</taxon>
        <taxon>Imparidentia</taxon>
        <taxon>Neoheterodontei</taxon>
        <taxon>Myida</taxon>
        <taxon>Dreissenoidea</taxon>
        <taxon>Dreissenidae</taxon>
        <taxon>Dreissena</taxon>
    </lineage>
</organism>
<dbReference type="EMBL" id="JAIWYP010000010">
    <property type="protein sequence ID" value="KAH3754221.1"/>
    <property type="molecule type" value="Genomic_DNA"/>
</dbReference>
<keyword evidence="3" id="KW-1185">Reference proteome</keyword>
<accession>A0A9D4DRQ8</accession>
<proteinExistence type="predicted"/>
<evidence type="ECO:0000313" key="2">
    <source>
        <dbReference type="EMBL" id="KAH3754221.1"/>
    </source>
</evidence>
<sequence>MTLTTNLDHNKVNIQPDKPVLKNNNETAEQLSKSVLKDLIPDLTDEMAELMLCQAENVGREPHGRRWS</sequence>
<evidence type="ECO:0000313" key="3">
    <source>
        <dbReference type="Proteomes" id="UP000828390"/>
    </source>
</evidence>